<dbReference type="GO" id="GO:0070139">
    <property type="term" value="F:SUMO-specific endopeptidase activity"/>
    <property type="evidence" value="ECO:0000318"/>
    <property type="project" value="GO_Central"/>
</dbReference>
<evidence type="ECO:0000256" key="3">
    <source>
        <dbReference type="ARBA" id="ARBA00022801"/>
    </source>
</evidence>
<reference evidence="9" key="4">
    <citation type="submission" date="2019-07" db="EMBL/GenBank/DDBJ databases">
        <authorList>
            <person name="Seetharam A."/>
            <person name="Woodhouse M."/>
            <person name="Cannon E."/>
        </authorList>
    </citation>
    <scope>NUCLEOTIDE SEQUENCE [LARGE SCALE GENOMIC DNA]</scope>
    <source>
        <strain evidence="9">cv. B73</strain>
    </source>
</reference>
<dbReference type="InterPro" id="IPR038765">
    <property type="entry name" value="Papain-like_cys_pep_sf"/>
</dbReference>
<dbReference type="PANTHER" id="PTHR46915:SF6">
    <property type="entry name" value="CYSTEINE PROTEINASES SUPERFAMILY PROTEIN"/>
    <property type="match status" value="1"/>
</dbReference>
<dbReference type="GO" id="GO:0016929">
    <property type="term" value="F:deSUMOylase activity"/>
    <property type="evidence" value="ECO:0000318"/>
    <property type="project" value="GO_Central"/>
</dbReference>
<reference evidence="8" key="3">
    <citation type="submission" date="2015-12" db="EMBL/GenBank/DDBJ databases">
        <title>Update maize B73 reference genome by single molecule sequencing technologies.</title>
        <authorList>
            <consortium name="Maize Genome Sequencing Project"/>
            <person name="Ware D."/>
        </authorList>
    </citation>
    <scope>NUCLEOTIDE SEQUENCE</scope>
    <source>
        <tissue evidence="8">Seedling</tissue>
    </source>
</reference>
<name>B4FHT9_MAIZE</name>
<dbReference type="PANTHER" id="PTHR46915">
    <property type="entry name" value="UBIQUITIN-LIKE PROTEASE 4-RELATED"/>
    <property type="match status" value="1"/>
</dbReference>
<keyword evidence="2" id="KW-0645">Protease</keyword>
<evidence type="ECO:0000256" key="5">
    <source>
        <dbReference type="SAM" id="Phobius"/>
    </source>
</evidence>
<dbReference type="HOGENOM" id="CLU_072922_0_0_1"/>
<dbReference type="InterPro" id="IPR003653">
    <property type="entry name" value="Peptidase_C48_C"/>
</dbReference>
<dbReference type="EnsemblPlants" id="Zm00001eb168510_T001">
    <property type="protein sequence ID" value="Zm00001eb168510_P001"/>
    <property type="gene ID" value="Zm00001eb168510"/>
</dbReference>
<dbReference type="OMA" id="CWGHWNL"/>
<evidence type="ECO:0007829" key="11">
    <source>
        <dbReference type="PeptideAtlas" id="B4FHT9"/>
    </source>
</evidence>
<feature type="domain" description="Ubiquitin-like protease family profile" evidence="6">
    <location>
        <begin position="58"/>
        <end position="247"/>
    </location>
</feature>
<dbReference type="Pfam" id="PF02902">
    <property type="entry name" value="Peptidase_C48"/>
    <property type="match status" value="1"/>
</dbReference>
<evidence type="ECO:0000256" key="2">
    <source>
        <dbReference type="ARBA" id="ARBA00022670"/>
    </source>
</evidence>
<evidence type="ECO:0000313" key="10">
    <source>
        <dbReference type="Proteomes" id="UP000007305"/>
    </source>
</evidence>
<reference evidence="10" key="2">
    <citation type="journal article" date="2009" name="Science">
        <title>The B73 maize genome: complexity, diversity, and dynamics.</title>
        <authorList>
            <person name="Schnable P.S."/>
            <person name="Ware D."/>
            <person name="Fulton R.S."/>
            <person name="Stein J.C."/>
            <person name="Wei F."/>
            <person name="Pasternak S."/>
            <person name="Liang C."/>
            <person name="Zhang J."/>
            <person name="Fulton L."/>
            <person name="Graves T.A."/>
            <person name="Minx P."/>
            <person name="Reily A.D."/>
            <person name="Courtney L."/>
            <person name="Kruchowski S.S."/>
            <person name="Tomlinson C."/>
            <person name="Strong C."/>
            <person name="Delehaunty K."/>
            <person name="Fronick C."/>
            <person name="Courtney B."/>
            <person name="Rock S.M."/>
            <person name="Belter E."/>
            <person name="Du F."/>
            <person name="Kim K."/>
            <person name="Abbott R.M."/>
            <person name="Cotton M."/>
            <person name="Levy A."/>
            <person name="Marchetto P."/>
            <person name="Ochoa K."/>
            <person name="Jackson S.M."/>
            <person name="Gillam B."/>
            <person name="Chen W."/>
            <person name="Yan L."/>
            <person name="Higginbotham J."/>
            <person name="Cardenas M."/>
            <person name="Waligorski J."/>
            <person name="Applebaum E."/>
            <person name="Phelps L."/>
            <person name="Falcone J."/>
            <person name="Kanchi K."/>
            <person name="Thane T."/>
            <person name="Scimone A."/>
            <person name="Thane N."/>
            <person name="Henke J."/>
            <person name="Wang T."/>
            <person name="Ruppert J."/>
            <person name="Shah N."/>
            <person name="Rotter K."/>
            <person name="Hodges J."/>
            <person name="Ingenthron E."/>
            <person name="Cordes M."/>
            <person name="Kohlberg S."/>
            <person name="Sgro J."/>
            <person name="Delgado B."/>
            <person name="Mead K."/>
            <person name="Chinwalla A."/>
            <person name="Leonard S."/>
            <person name="Crouse K."/>
            <person name="Collura K."/>
            <person name="Kudrna D."/>
            <person name="Currie J."/>
            <person name="He R."/>
            <person name="Angelova A."/>
            <person name="Rajasekar S."/>
            <person name="Mueller T."/>
            <person name="Lomeli R."/>
            <person name="Scara G."/>
            <person name="Ko A."/>
            <person name="Delaney K."/>
            <person name="Wissotski M."/>
            <person name="Lopez G."/>
            <person name="Campos D."/>
            <person name="Braidotti M."/>
            <person name="Ashley E."/>
            <person name="Golser W."/>
            <person name="Kim H."/>
            <person name="Lee S."/>
            <person name="Lin J."/>
            <person name="Dujmic Z."/>
            <person name="Kim W."/>
            <person name="Talag J."/>
            <person name="Zuccolo A."/>
            <person name="Fan C."/>
            <person name="Sebastian A."/>
            <person name="Kramer M."/>
            <person name="Spiegel L."/>
            <person name="Nascimento L."/>
            <person name="Zutavern T."/>
            <person name="Miller B."/>
            <person name="Ambroise C."/>
            <person name="Muller S."/>
            <person name="Spooner W."/>
            <person name="Narechania A."/>
            <person name="Ren L."/>
            <person name="Wei S."/>
            <person name="Kumari S."/>
            <person name="Faga B."/>
            <person name="Levy M.J."/>
            <person name="McMahan L."/>
            <person name="Van Buren P."/>
            <person name="Vaughn M.W."/>
            <person name="Ying K."/>
            <person name="Yeh C.-T."/>
            <person name="Emrich S.J."/>
            <person name="Jia Y."/>
            <person name="Kalyanaraman A."/>
            <person name="Hsia A.-P."/>
            <person name="Barbazuk W.B."/>
            <person name="Baucom R.S."/>
            <person name="Brutnell T.P."/>
            <person name="Carpita N.C."/>
            <person name="Chaparro C."/>
            <person name="Chia J.-M."/>
            <person name="Deragon J.-M."/>
            <person name="Estill J.C."/>
            <person name="Fu Y."/>
            <person name="Jeddeloh J.A."/>
            <person name="Han Y."/>
            <person name="Lee H."/>
            <person name="Li P."/>
            <person name="Lisch D.R."/>
            <person name="Liu S."/>
            <person name="Liu Z."/>
            <person name="Nagel D.H."/>
            <person name="McCann M.C."/>
            <person name="SanMiguel P."/>
            <person name="Myers A.M."/>
            <person name="Nettleton D."/>
            <person name="Nguyen J."/>
            <person name="Penning B.W."/>
            <person name="Ponnala L."/>
            <person name="Schneider K.L."/>
            <person name="Schwartz D.C."/>
            <person name="Sharma A."/>
            <person name="Soderlund C."/>
            <person name="Springer N.M."/>
            <person name="Sun Q."/>
            <person name="Wang H."/>
            <person name="Waterman M."/>
            <person name="Westerman R."/>
            <person name="Wolfgruber T.K."/>
            <person name="Yang L."/>
            <person name="Yu Y."/>
            <person name="Zhang L."/>
            <person name="Zhou S."/>
            <person name="Zhu Q."/>
            <person name="Bennetzen J.L."/>
            <person name="Dawe R.K."/>
            <person name="Jiang J."/>
            <person name="Jiang N."/>
            <person name="Presting G.G."/>
            <person name="Wessler S.R."/>
            <person name="Aluru S."/>
            <person name="Martienssen R.A."/>
            <person name="Clifton S.W."/>
            <person name="McCombie W.R."/>
            <person name="Wing R.A."/>
            <person name="Wilson R.K."/>
        </authorList>
    </citation>
    <scope>NUCLEOTIDE SEQUENCE [LARGE SCALE GENOMIC DNA]</scope>
    <source>
        <strain evidence="10">cv. B73</strain>
    </source>
</reference>
<comment type="similarity">
    <text evidence="1">Belongs to the peptidase C48 family.</text>
</comment>
<dbReference type="AlphaFoldDB" id="B4FHT9"/>
<dbReference type="ExpressionAtlas" id="B4FHT9">
    <property type="expression patterns" value="baseline and differential"/>
</dbReference>
<dbReference type="EMBL" id="CM000780">
    <property type="protein sequence ID" value="AQK49503.1"/>
    <property type="molecule type" value="Genomic_DNA"/>
</dbReference>
<evidence type="ECO:0000313" key="8">
    <source>
        <dbReference type="EMBL" id="AQK49502.1"/>
    </source>
</evidence>
<keyword evidence="5" id="KW-0812">Transmembrane</keyword>
<organism evidence="7">
    <name type="scientific">Zea mays</name>
    <name type="common">Maize</name>
    <dbReference type="NCBI Taxonomy" id="4577"/>
    <lineage>
        <taxon>Eukaryota</taxon>
        <taxon>Viridiplantae</taxon>
        <taxon>Streptophyta</taxon>
        <taxon>Embryophyta</taxon>
        <taxon>Tracheophyta</taxon>
        <taxon>Spermatophyta</taxon>
        <taxon>Magnoliopsida</taxon>
        <taxon>Liliopsida</taxon>
        <taxon>Poales</taxon>
        <taxon>Poaceae</taxon>
        <taxon>PACMAD clade</taxon>
        <taxon>Panicoideae</taxon>
        <taxon>Andropogonodae</taxon>
        <taxon>Andropogoneae</taxon>
        <taxon>Tripsacinae</taxon>
        <taxon>Zea</taxon>
    </lineage>
</organism>
<keyword evidence="3" id="KW-0378">Hydrolase</keyword>
<dbReference type="STRING" id="4577.B4FHT9"/>
<reference evidence="7" key="1">
    <citation type="journal article" date="2009" name="PLoS Genet.">
        <title>Sequencing, mapping, and analysis of 27,455 maize full-length cDNAs.</title>
        <authorList>
            <person name="Soderlund C."/>
            <person name="Descour A."/>
            <person name="Kudrna D."/>
            <person name="Bomhoff M."/>
            <person name="Boyd L."/>
            <person name="Currie J."/>
            <person name="Angelova A."/>
            <person name="Collura K."/>
            <person name="Wissotski M."/>
            <person name="Ashley E."/>
            <person name="Morrow D."/>
            <person name="Fernandes J."/>
            <person name="Walbot V."/>
            <person name="Yu Y."/>
        </authorList>
    </citation>
    <scope>NUCLEOTIDE SEQUENCE</scope>
    <source>
        <strain evidence="7">B73</strain>
    </source>
</reference>
<dbReference type="Gene3D" id="3.30.310.130">
    <property type="entry name" value="Ubiquitin-related"/>
    <property type="match status" value="1"/>
</dbReference>
<dbReference type="GO" id="GO:0006508">
    <property type="term" value="P:proteolysis"/>
    <property type="evidence" value="ECO:0007669"/>
    <property type="project" value="UniProtKB-KW"/>
</dbReference>
<sequence length="300" mass="35226">MPRCRRDKGQALIDLDSDAEDECQSKGSQTSRTTTLKTSGRLKNVLTTTLKTSGRRSKNVLPSFYDNLPQGRASRHATSRRNKTNQDKLNTDIFELYMEDLWKHIDEDKKSAYAYLDSLWFNMYYHGSNKPNVLKWIKAKRIFSRQYVFVPIVCFGHWSLLVLCHFGDANCSDIKKGPRMMVLDSLNTTDPTRLRSAIRKFIIDIYKTEEREESKQFINKICLEFPKVPQQNGDECGIYVLYFIRCFLLNKKLTEVLENKKLEEKFTQLFDDGWFNPEELENFRKDIHSFQANRNNKVAE</sequence>
<dbReference type="GeneID" id="100194202"/>
<proteinExistence type="evidence at protein level"/>
<evidence type="ECO:0000259" key="6">
    <source>
        <dbReference type="PROSITE" id="PS50600"/>
    </source>
</evidence>
<keyword evidence="5" id="KW-0472">Membrane</keyword>
<dbReference type="PaxDb" id="4577-GRMZM2G545326_P03"/>
<evidence type="ECO:0000313" key="9">
    <source>
        <dbReference type="EnsemblPlants" id="Zm00001eb168510_P001"/>
    </source>
</evidence>
<feature type="transmembrane region" description="Helical" evidence="5">
    <location>
        <begin position="147"/>
        <end position="168"/>
    </location>
</feature>
<dbReference type="EnsemblPlants" id="Zm00001eb168510_T002">
    <property type="protein sequence ID" value="Zm00001eb168510_P002"/>
    <property type="gene ID" value="Zm00001eb168510"/>
</dbReference>
<keyword evidence="4" id="KW-0788">Thiol protease</keyword>
<dbReference type="RefSeq" id="NP_001132719.1">
    <property type="nucleotide sequence ID" value="NM_001139247.2"/>
</dbReference>
<dbReference type="RefSeq" id="XP_008676632.1">
    <property type="nucleotide sequence ID" value="XM_008678410.4"/>
</dbReference>
<dbReference type="KEGG" id="zma:100194202"/>
<evidence type="ECO:0000256" key="4">
    <source>
        <dbReference type="ARBA" id="ARBA00022807"/>
    </source>
</evidence>
<dbReference type="EMBL" id="CM000780">
    <property type="protein sequence ID" value="AQK49504.1"/>
    <property type="molecule type" value="Genomic_DNA"/>
</dbReference>
<reference evidence="9" key="5">
    <citation type="submission" date="2021-05" db="UniProtKB">
        <authorList>
            <consortium name="EnsemblPlants"/>
        </authorList>
    </citation>
    <scope>IDENTIFICATION</scope>
    <source>
        <strain evidence="9">cv. B73</strain>
    </source>
</reference>
<dbReference type="eggNOG" id="KOG0779">
    <property type="taxonomic scope" value="Eukaryota"/>
</dbReference>
<dbReference type="EMBL" id="CM000780">
    <property type="protein sequence ID" value="AQK49502.1"/>
    <property type="molecule type" value="Genomic_DNA"/>
</dbReference>
<gene>
    <name evidence="9" type="primary">LOC100194202</name>
    <name evidence="8" type="ORF">ZEAMMB73_Zm00001d049054</name>
</gene>
<evidence type="ECO:0000313" key="7">
    <source>
        <dbReference type="EMBL" id="ACF81682.1"/>
    </source>
</evidence>
<keyword evidence="10" id="KW-1185">Reference proteome</keyword>
<dbReference type="GO" id="GO:0005634">
    <property type="term" value="C:nucleus"/>
    <property type="evidence" value="ECO:0000318"/>
    <property type="project" value="GO_Central"/>
</dbReference>
<keyword evidence="11" id="KW-1267">Proteomics identification</keyword>
<evidence type="ECO:0000256" key="1">
    <source>
        <dbReference type="ARBA" id="ARBA00005234"/>
    </source>
</evidence>
<dbReference type="EMBL" id="BT036677">
    <property type="protein sequence ID" value="ACF81682.1"/>
    <property type="molecule type" value="mRNA"/>
</dbReference>
<protein>
    <submittedName>
        <fullName evidence="8">Cysteine proteinases superfamily protein</fullName>
    </submittedName>
</protein>
<dbReference type="Gramene" id="Zm00001eb168510_T001">
    <property type="protein sequence ID" value="Zm00001eb168510_P001"/>
    <property type="gene ID" value="Zm00001eb168510"/>
</dbReference>
<dbReference type="Gene3D" id="1.10.418.20">
    <property type="match status" value="1"/>
</dbReference>
<dbReference type="PROSITE" id="PS50600">
    <property type="entry name" value="ULP_PROTEASE"/>
    <property type="match status" value="1"/>
</dbReference>
<dbReference type="Proteomes" id="UP000007305">
    <property type="component" value="Chromosome 4"/>
</dbReference>
<dbReference type="SUPFAM" id="SSF54001">
    <property type="entry name" value="Cysteine proteinases"/>
    <property type="match status" value="1"/>
</dbReference>
<accession>B4FHT9</accession>
<dbReference type="OrthoDB" id="732682at2759"/>
<keyword evidence="5" id="KW-1133">Transmembrane helix</keyword>
<dbReference type="Gramene" id="Zm00001eb168510_T002">
    <property type="protein sequence ID" value="Zm00001eb168510_P002"/>
    <property type="gene ID" value="Zm00001eb168510"/>
</dbReference>
<dbReference type="SMR" id="B4FHT9"/>
<dbReference type="GO" id="GO:0016926">
    <property type="term" value="P:protein desumoylation"/>
    <property type="evidence" value="ECO:0007669"/>
    <property type="project" value="UniProtKB-ARBA"/>
</dbReference>